<dbReference type="Proteomes" id="UP001596977">
    <property type="component" value="Unassembled WGS sequence"/>
</dbReference>
<gene>
    <name evidence="1" type="ORF">ACFQ1E_16885</name>
</gene>
<evidence type="ECO:0008006" key="3">
    <source>
        <dbReference type="Google" id="ProtNLM"/>
    </source>
</evidence>
<sequence length="268" mass="29347">MVALTLALLAAIVRIAQTLAGLRDRLPGQQKRDPEKLLRMLCEQVGRHTDHMHRVFAQRLRQPQPDVPALRLLLPHMREDLAPPMFFVAQMRGLSPEDWPSPALLQAFGEWSGQIAAMAGQIGDLHQAVTFPLVREPVDKAADARMAHQYLIERAFLDRGVDTLRQCAFDFCKAACDHLEKLREGKPDKDGQKPPCPCCETRDALSNLPVRDPLDAVVIVVKEEAKPAPAPAPAPTPAPAACCCTAPRMCGCMRGCACRCGCQPPAKG</sequence>
<evidence type="ECO:0000313" key="1">
    <source>
        <dbReference type="EMBL" id="MFD0948021.1"/>
    </source>
</evidence>
<dbReference type="RefSeq" id="WP_264945829.1">
    <property type="nucleotide sequence ID" value="NZ_JAPDRA010000010.1"/>
</dbReference>
<keyword evidence="2" id="KW-1185">Reference proteome</keyword>
<reference evidence="2" key="1">
    <citation type="journal article" date="2019" name="Int. J. Syst. Evol. Microbiol.">
        <title>The Global Catalogue of Microorganisms (GCM) 10K type strain sequencing project: providing services to taxonomists for standard genome sequencing and annotation.</title>
        <authorList>
            <consortium name="The Broad Institute Genomics Platform"/>
            <consortium name="The Broad Institute Genome Sequencing Center for Infectious Disease"/>
            <person name="Wu L."/>
            <person name="Ma J."/>
        </authorList>
    </citation>
    <scope>NUCLEOTIDE SEQUENCE [LARGE SCALE GENOMIC DNA]</scope>
    <source>
        <strain evidence="2">CCUG 62982</strain>
    </source>
</reference>
<protein>
    <recommendedName>
        <fullName evidence="3">Hemerythrin-like domain-containing protein</fullName>
    </recommendedName>
</protein>
<proteinExistence type="predicted"/>
<organism evidence="1 2">
    <name type="scientific">Sphingomonas canadensis</name>
    <dbReference type="NCBI Taxonomy" id="1219257"/>
    <lineage>
        <taxon>Bacteria</taxon>
        <taxon>Pseudomonadati</taxon>
        <taxon>Pseudomonadota</taxon>
        <taxon>Alphaproteobacteria</taxon>
        <taxon>Sphingomonadales</taxon>
        <taxon>Sphingomonadaceae</taxon>
        <taxon>Sphingomonas</taxon>
    </lineage>
</organism>
<accession>A0ABW3HEC2</accession>
<name>A0ABW3HEC2_9SPHN</name>
<comment type="caution">
    <text evidence="1">The sequence shown here is derived from an EMBL/GenBank/DDBJ whole genome shotgun (WGS) entry which is preliminary data.</text>
</comment>
<evidence type="ECO:0000313" key="2">
    <source>
        <dbReference type="Proteomes" id="UP001596977"/>
    </source>
</evidence>
<dbReference type="EMBL" id="JBHTJG010000010">
    <property type="protein sequence ID" value="MFD0948021.1"/>
    <property type="molecule type" value="Genomic_DNA"/>
</dbReference>